<sequence length="415" mass="44732">MTNEETDSQDGERAVAMVGAVSGLALFGDAMLYVVLPVYWKEAGLESLWQVGLILSINRFVRLPLNPLIGWLYNRLPLRAGLYAAVLLAALTTAGYGIWEGFAAWLVLRALWGIAWSLMRIGGYLTVIRCSDRTNRGRLMGRYNGVWRLGSLVGVLFGGILVPMAGLQPIAILFGLFALTGLPLIALYIGRSGTEDAIRLTKNGGAAVKHARIWTRPVKKIVVCGLLVATLHAIFGSTLSYMIASTYSQGELFLGIVISSTVLAGTLEAIRCLWEPFLGVWFGRLSDGPAGRIPLLMLSAAAAALGFALVPIEMPPLAWLLIVLYVKATGTMMTTIVDAMAADVAKSSAVAIMTAYSVATDLGAAVGPALIYWALGRDFGLLPALLICSAVFVLIGWSYRKEYRMERRGEEWAGQ</sequence>
<dbReference type="InterPro" id="IPR050930">
    <property type="entry name" value="MFS_Vesicular_Transporter"/>
</dbReference>
<evidence type="ECO:0000256" key="2">
    <source>
        <dbReference type="ARBA" id="ARBA00022448"/>
    </source>
</evidence>
<comment type="subcellular location">
    <subcellularLocation>
        <location evidence="1">Cell membrane</location>
        <topology evidence="1">Multi-pass membrane protein</topology>
    </subcellularLocation>
</comment>
<dbReference type="InterPro" id="IPR011701">
    <property type="entry name" value="MFS"/>
</dbReference>
<feature type="transmembrane region" description="Helical" evidence="6">
    <location>
        <begin position="146"/>
        <end position="164"/>
    </location>
</feature>
<dbReference type="PANTHER" id="PTHR23506:SF23">
    <property type="entry name" value="GH10249P"/>
    <property type="match status" value="1"/>
</dbReference>
<name>A0ABV5KMJ5_9BACL</name>
<gene>
    <name evidence="8" type="ORF">ACFFSY_11055</name>
</gene>
<keyword evidence="4 6" id="KW-1133">Transmembrane helix</keyword>
<feature type="transmembrane region" description="Helical" evidence="6">
    <location>
        <begin position="170"/>
        <end position="190"/>
    </location>
</feature>
<dbReference type="Proteomes" id="UP001589747">
    <property type="component" value="Unassembled WGS sequence"/>
</dbReference>
<feature type="transmembrane region" description="Helical" evidence="6">
    <location>
        <begin position="105"/>
        <end position="125"/>
    </location>
</feature>
<organism evidence="8 9">
    <name type="scientific">Paenibacillus aurantiacus</name>
    <dbReference type="NCBI Taxonomy" id="1936118"/>
    <lineage>
        <taxon>Bacteria</taxon>
        <taxon>Bacillati</taxon>
        <taxon>Bacillota</taxon>
        <taxon>Bacilli</taxon>
        <taxon>Bacillales</taxon>
        <taxon>Paenibacillaceae</taxon>
        <taxon>Paenibacillus</taxon>
    </lineage>
</organism>
<dbReference type="InterPro" id="IPR020846">
    <property type="entry name" value="MFS_dom"/>
</dbReference>
<dbReference type="PANTHER" id="PTHR23506">
    <property type="entry name" value="GH10249P"/>
    <property type="match status" value="1"/>
</dbReference>
<comment type="caution">
    <text evidence="8">The sequence shown here is derived from an EMBL/GenBank/DDBJ whole genome shotgun (WGS) entry which is preliminary data.</text>
</comment>
<evidence type="ECO:0000256" key="6">
    <source>
        <dbReference type="SAM" id="Phobius"/>
    </source>
</evidence>
<feature type="transmembrane region" description="Helical" evidence="6">
    <location>
        <begin position="349"/>
        <end position="375"/>
    </location>
</feature>
<protein>
    <submittedName>
        <fullName evidence="8">MFS transporter</fullName>
    </submittedName>
</protein>
<feature type="transmembrane region" description="Helical" evidence="6">
    <location>
        <begin position="14"/>
        <end position="36"/>
    </location>
</feature>
<evidence type="ECO:0000259" key="7">
    <source>
        <dbReference type="PROSITE" id="PS50850"/>
    </source>
</evidence>
<keyword evidence="2" id="KW-0813">Transport</keyword>
<keyword evidence="3 6" id="KW-0812">Transmembrane</keyword>
<dbReference type="SUPFAM" id="SSF103473">
    <property type="entry name" value="MFS general substrate transporter"/>
    <property type="match status" value="1"/>
</dbReference>
<evidence type="ECO:0000256" key="4">
    <source>
        <dbReference type="ARBA" id="ARBA00022989"/>
    </source>
</evidence>
<feature type="domain" description="Major facilitator superfamily (MFS) profile" evidence="7">
    <location>
        <begin position="14"/>
        <end position="404"/>
    </location>
</feature>
<proteinExistence type="predicted"/>
<evidence type="ECO:0000256" key="1">
    <source>
        <dbReference type="ARBA" id="ARBA00004651"/>
    </source>
</evidence>
<dbReference type="EMBL" id="JBHMDO010000018">
    <property type="protein sequence ID" value="MFB9326451.1"/>
    <property type="molecule type" value="Genomic_DNA"/>
</dbReference>
<accession>A0ABV5KMJ5</accession>
<keyword evidence="5 6" id="KW-0472">Membrane</keyword>
<dbReference type="Pfam" id="PF07690">
    <property type="entry name" value="MFS_1"/>
    <property type="match status" value="1"/>
</dbReference>
<evidence type="ECO:0000313" key="9">
    <source>
        <dbReference type="Proteomes" id="UP001589747"/>
    </source>
</evidence>
<reference evidence="8 9" key="1">
    <citation type="submission" date="2024-09" db="EMBL/GenBank/DDBJ databases">
        <authorList>
            <person name="Sun Q."/>
            <person name="Mori K."/>
        </authorList>
    </citation>
    <scope>NUCLEOTIDE SEQUENCE [LARGE SCALE GENOMIC DNA]</scope>
    <source>
        <strain evidence="8 9">TISTR 2452</strain>
    </source>
</reference>
<feature type="transmembrane region" description="Helical" evidence="6">
    <location>
        <begin position="80"/>
        <end position="99"/>
    </location>
</feature>
<feature type="transmembrane region" description="Helical" evidence="6">
    <location>
        <begin position="221"/>
        <end position="246"/>
    </location>
</feature>
<evidence type="ECO:0000313" key="8">
    <source>
        <dbReference type="EMBL" id="MFB9326451.1"/>
    </source>
</evidence>
<dbReference type="RefSeq" id="WP_377493766.1">
    <property type="nucleotide sequence ID" value="NZ_JBHMDO010000018.1"/>
</dbReference>
<dbReference type="Gene3D" id="1.20.1250.20">
    <property type="entry name" value="MFS general substrate transporter like domains"/>
    <property type="match status" value="1"/>
</dbReference>
<evidence type="ECO:0000256" key="3">
    <source>
        <dbReference type="ARBA" id="ARBA00022692"/>
    </source>
</evidence>
<dbReference type="InterPro" id="IPR036259">
    <property type="entry name" value="MFS_trans_sf"/>
</dbReference>
<dbReference type="PROSITE" id="PS50850">
    <property type="entry name" value="MFS"/>
    <property type="match status" value="1"/>
</dbReference>
<feature type="transmembrane region" description="Helical" evidence="6">
    <location>
        <begin position="381"/>
        <end position="399"/>
    </location>
</feature>
<keyword evidence="9" id="KW-1185">Reference proteome</keyword>
<evidence type="ECO:0000256" key="5">
    <source>
        <dbReference type="ARBA" id="ARBA00023136"/>
    </source>
</evidence>